<sequence>MRRILAMLRKESLEIRRDPYSLGIAILLPLIMLLLFGYAINLDLKNVQLAVWDQDKSAESRQYISSFSNSGYFIIQDQAANYKDIYRLMDRGEVDAALVIPPQFSDRLLKGLPAEVQTMVDGSFPPTAKVAINYTKAINEARSAEVVNGMLQRKGLPQVEEAVTVDPRVWYNPSLDSKNFIIPGLFGVLLMAFPPLLSVLAVVREKERGSIQQVMISPIKPYEFILGKLLPYGVIAFIEVLVILVAAVFWFQIPVEGSLLLFLLLSVIYVMCTVAIGLLASTVTRSQVVAMLLAIVITVMPSMLFSGFVYPIFNMPKFFQYYTYLFPARFFIEISRGIFLKGNGLSYLWVDILWLLGYTGVIITLASMRFKKKVA</sequence>
<evidence type="ECO:0000256" key="8">
    <source>
        <dbReference type="SAM" id="Phobius"/>
    </source>
</evidence>
<dbReference type="PANTHER" id="PTHR30294">
    <property type="entry name" value="MEMBRANE COMPONENT OF ABC TRANSPORTER YHHJ-RELATED"/>
    <property type="match status" value="1"/>
</dbReference>
<accession>A0AAU0URM3</accession>
<keyword evidence="3" id="KW-0813">Transport</keyword>
<dbReference type="PROSITE" id="PS51012">
    <property type="entry name" value="ABC_TM2"/>
    <property type="match status" value="1"/>
</dbReference>
<dbReference type="GO" id="GO:0005886">
    <property type="term" value="C:plasma membrane"/>
    <property type="evidence" value="ECO:0007669"/>
    <property type="project" value="UniProtKB-SubCell"/>
</dbReference>
<feature type="transmembrane region" description="Helical" evidence="8">
    <location>
        <begin position="288"/>
        <end position="313"/>
    </location>
</feature>
<dbReference type="InterPro" id="IPR013525">
    <property type="entry name" value="ABC2_TM"/>
</dbReference>
<feature type="transmembrane region" description="Helical" evidence="8">
    <location>
        <begin position="346"/>
        <end position="366"/>
    </location>
</feature>
<evidence type="ECO:0000256" key="1">
    <source>
        <dbReference type="ARBA" id="ARBA00004651"/>
    </source>
</evidence>
<evidence type="ECO:0000256" key="4">
    <source>
        <dbReference type="ARBA" id="ARBA00022475"/>
    </source>
</evidence>
<keyword evidence="7 8" id="KW-0472">Membrane</keyword>
<feature type="transmembrane region" description="Helical" evidence="8">
    <location>
        <begin position="259"/>
        <end position="281"/>
    </location>
</feature>
<dbReference type="Pfam" id="PF12698">
    <property type="entry name" value="ABC2_membrane_3"/>
    <property type="match status" value="1"/>
</dbReference>
<evidence type="ECO:0000259" key="9">
    <source>
        <dbReference type="PROSITE" id="PS51012"/>
    </source>
</evidence>
<dbReference type="InterPro" id="IPR051449">
    <property type="entry name" value="ABC-2_transporter_component"/>
</dbReference>
<evidence type="ECO:0000256" key="7">
    <source>
        <dbReference type="ARBA" id="ARBA00023136"/>
    </source>
</evidence>
<evidence type="ECO:0000313" key="11">
    <source>
        <dbReference type="Proteomes" id="UP001329915"/>
    </source>
</evidence>
<dbReference type="Gene3D" id="3.40.1710.10">
    <property type="entry name" value="abc type-2 transporter like domain"/>
    <property type="match status" value="1"/>
</dbReference>
<dbReference type="EMBL" id="CP121694">
    <property type="protein sequence ID" value="WRO22920.1"/>
    <property type="molecule type" value="Genomic_DNA"/>
</dbReference>
<dbReference type="InterPro" id="IPR047817">
    <property type="entry name" value="ABC2_TM_bact-type"/>
</dbReference>
<evidence type="ECO:0000256" key="3">
    <source>
        <dbReference type="ARBA" id="ARBA00022448"/>
    </source>
</evidence>
<proteinExistence type="inferred from homology"/>
<feature type="transmembrane region" description="Helical" evidence="8">
    <location>
        <begin position="180"/>
        <end position="203"/>
    </location>
</feature>
<protein>
    <submittedName>
        <fullName evidence="10">ABC transporter permease</fullName>
    </submittedName>
</protein>
<comment type="similarity">
    <text evidence="2">Belongs to the ABC-2 integral membrane protein family.</text>
</comment>
<feature type="transmembrane region" description="Helical" evidence="8">
    <location>
        <begin position="229"/>
        <end position="253"/>
    </location>
</feature>
<evidence type="ECO:0000313" key="10">
    <source>
        <dbReference type="EMBL" id="WRO22920.1"/>
    </source>
</evidence>
<organism evidence="10 11">
    <name type="scientific">Metallumcola ferriviriculae</name>
    <dbReference type="NCBI Taxonomy" id="3039180"/>
    <lineage>
        <taxon>Bacteria</taxon>
        <taxon>Bacillati</taxon>
        <taxon>Bacillota</taxon>
        <taxon>Clostridia</taxon>
        <taxon>Neomoorellales</taxon>
        <taxon>Desulfitibacteraceae</taxon>
        <taxon>Metallumcola</taxon>
    </lineage>
</organism>
<keyword evidence="6 8" id="KW-1133">Transmembrane helix</keyword>
<feature type="transmembrane region" description="Helical" evidence="8">
    <location>
        <begin position="20"/>
        <end position="40"/>
    </location>
</feature>
<dbReference type="PANTHER" id="PTHR30294:SF29">
    <property type="entry name" value="MULTIDRUG ABC TRANSPORTER PERMEASE YBHS-RELATED"/>
    <property type="match status" value="1"/>
</dbReference>
<dbReference type="Proteomes" id="UP001329915">
    <property type="component" value="Chromosome"/>
</dbReference>
<dbReference type="GO" id="GO:0140359">
    <property type="term" value="F:ABC-type transporter activity"/>
    <property type="evidence" value="ECO:0007669"/>
    <property type="project" value="InterPro"/>
</dbReference>
<evidence type="ECO:0000256" key="2">
    <source>
        <dbReference type="ARBA" id="ARBA00007783"/>
    </source>
</evidence>
<evidence type="ECO:0000256" key="6">
    <source>
        <dbReference type="ARBA" id="ARBA00022989"/>
    </source>
</evidence>
<name>A0AAU0URM3_9FIRM</name>
<reference evidence="10 11" key="1">
    <citation type="submission" date="2023-04" db="EMBL/GenBank/DDBJ databases">
        <authorList>
            <person name="Hsu D."/>
        </authorList>
    </citation>
    <scope>NUCLEOTIDE SEQUENCE [LARGE SCALE GENOMIC DNA]</scope>
    <source>
        <strain evidence="10 11">MK1</strain>
    </source>
</reference>
<dbReference type="RefSeq" id="WP_366922315.1">
    <property type="nucleotide sequence ID" value="NZ_CP121694.1"/>
</dbReference>
<keyword evidence="5 8" id="KW-0812">Transmembrane</keyword>
<keyword evidence="11" id="KW-1185">Reference proteome</keyword>
<dbReference type="KEGG" id="dbc:MFMK1_002765"/>
<keyword evidence="4" id="KW-1003">Cell membrane</keyword>
<feature type="domain" description="ABC transmembrane type-2" evidence="9">
    <location>
        <begin position="132"/>
        <end position="373"/>
    </location>
</feature>
<evidence type="ECO:0000256" key="5">
    <source>
        <dbReference type="ARBA" id="ARBA00022692"/>
    </source>
</evidence>
<dbReference type="AlphaFoldDB" id="A0AAU0URM3"/>
<gene>
    <name evidence="10" type="ORF">MFMK1_002765</name>
</gene>
<comment type="subcellular location">
    <subcellularLocation>
        <location evidence="1">Cell membrane</location>
        <topology evidence="1">Multi-pass membrane protein</topology>
    </subcellularLocation>
</comment>